<evidence type="ECO:0000313" key="3">
    <source>
        <dbReference type="Proteomes" id="UP001162164"/>
    </source>
</evidence>
<dbReference type="Proteomes" id="UP001162164">
    <property type="component" value="Unassembled WGS sequence"/>
</dbReference>
<organism evidence="2 3">
    <name type="scientific">Molorchus minor</name>
    <dbReference type="NCBI Taxonomy" id="1323400"/>
    <lineage>
        <taxon>Eukaryota</taxon>
        <taxon>Metazoa</taxon>
        <taxon>Ecdysozoa</taxon>
        <taxon>Arthropoda</taxon>
        <taxon>Hexapoda</taxon>
        <taxon>Insecta</taxon>
        <taxon>Pterygota</taxon>
        <taxon>Neoptera</taxon>
        <taxon>Endopterygota</taxon>
        <taxon>Coleoptera</taxon>
        <taxon>Polyphaga</taxon>
        <taxon>Cucujiformia</taxon>
        <taxon>Chrysomeloidea</taxon>
        <taxon>Cerambycidae</taxon>
        <taxon>Lamiinae</taxon>
        <taxon>Monochamini</taxon>
        <taxon>Molorchus</taxon>
    </lineage>
</organism>
<feature type="transmembrane region" description="Helical" evidence="1">
    <location>
        <begin position="20"/>
        <end position="44"/>
    </location>
</feature>
<keyword evidence="1" id="KW-0812">Transmembrane</keyword>
<protein>
    <submittedName>
        <fullName evidence="2">Uncharacterized protein</fullName>
    </submittedName>
</protein>
<dbReference type="EMBL" id="JAPWTJ010001524">
    <property type="protein sequence ID" value="KAJ8971092.1"/>
    <property type="molecule type" value="Genomic_DNA"/>
</dbReference>
<gene>
    <name evidence="2" type="ORF">NQ317_003047</name>
</gene>
<dbReference type="InterPro" id="IPR011010">
    <property type="entry name" value="DNA_brk_join_enz"/>
</dbReference>
<accession>A0ABQ9J2C6</accession>
<proteinExistence type="predicted"/>
<evidence type="ECO:0000256" key="1">
    <source>
        <dbReference type="SAM" id="Phobius"/>
    </source>
</evidence>
<evidence type="ECO:0000313" key="2">
    <source>
        <dbReference type="EMBL" id="KAJ8971092.1"/>
    </source>
</evidence>
<sequence>MDHVWRFHVDSQTYLVLKGVLALIAALIAHQFQIVIGITVRVVLIVGISGACRKAELTSLHIEDIVDEGTHMNFKCYVHPVEINTIGNIGLLPKIIAQMIGLPNHALFTGHYFRRPLATLLSDYGAFF</sequence>
<dbReference type="SUPFAM" id="SSF56349">
    <property type="entry name" value="DNA breaking-rejoining enzymes"/>
    <property type="match status" value="1"/>
</dbReference>
<name>A0ABQ9J2C6_9CUCU</name>
<keyword evidence="1" id="KW-1133">Transmembrane helix</keyword>
<keyword evidence="1" id="KW-0472">Membrane</keyword>
<keyword evidence="3" id="KW-1185">Reference proteome</keyword>
<comment type="caution">
    <text evidence="2">The sequence shown here is derived from an EMBL/GenBank/DDBJ whole genome shotgun (WGS) entry which is preliminary data.</text>
</comment>
<reference evidence="2" key="1">
    <citation type="journal article" date="2023" name="Insect Mol. Biol.">
        <title>Genome sequencing provides insights into the evolution of gene families encoding plant cell wall-degrading enzymes in longhorned beetles.</title>
        <authorList>
            <person name="Shin N.R."/>
            <person name="Okamura Y."/>
            <person name="Kirsch R."/>
            <person name="Pauchet Y."/>
        </authorList>
    </citation>
    <scope>NUCLEOTIDE SEQUENCE</scope>
    <source>
        <strain evidence="2">MMC_N1</strain>
    </source>
</reference>